<keyword evidence="4" id="KW-1185">Reference proteome</keyword>
<gene>
    <name evidence="3" type="ORF">AMURIS_02574</name>
</gene>
<dbReference type="AlphaFoldDB" id="A0A2K4ZH96"/>
<dbReference type="Gene3D" id="3.40.50.1860">
    <property type="match status" value="2"/>
</dbReference>
<dbReference type="InterPro" id="IPR004380">
    <property type="entry name" value="Asp_race"/>
</dbReference>
<name>A0A2K4ZH96_9FIRM</name>
<dbReference type="InterPro" id="IPR001920">
    <property type="entry name" value="Asp/Glu_race"/>
</dbReference>
<keyword evidence="2 3" id="KW-0413">Isomerase</keyword>
<evidence type="ECO:0000256" key="1">
    <source>
        <dbReference type="ARBA" id="ARBA00007847"/>
    </source>
</evidence>
<evidence type="ECO:0000313" key="3">
    <source>
        <dbReference type="EMBL" id="SOY29853.1"/>
    </source>
</evidence>
<evidence type="ECO:0000256" key="2">
    <source>
        <dbReference type="ARBA" id="ARBA00023235"/>
    </source>
</evidence>
<protein>
    <submittedName>
        <fullName evidence="3">Aspartate racemase</fullName>
        <ecNumber evidence="3">5.1.1.13</ecNumber>
    </submittedName>
</protein>
<evidence type="ECO:0000313" key="4">
    <source>
        <dbReference type="Proteomes" id="UP000236311"/>
    </source>
</evidence>
<dbReference type="PANTHER" id="PTHR21198:SF7">
    <property type="entry name" value="ASPARTATE-GLUTAMATE RACEMASE FAMILY"/>
    <property type="match status" value="1"/>
</dbReference>
<dbReference type="GO" id="GO:0047689">
    <property type="term" value="F:aspartate racemase activity"/>
    <property type="evidence" value="ECO:0007669"/>
    <property type="project" value="UniProtKB-EC"/>
</dbReference>
<proteinExistence type="inferred from homology"/>
<dbReference type="PANTHER" id="PTHR21198">
    <property type="entry name" value="GLUTAMATE RACEMASE"/>
    <property type="match status" value="1"/>
</dbReference>
<accession>A0A2K4ZH96</accession>
<dbReference type="InterPro" id="IPR015942">
    <property type="entry name" value="Asp/Glu/hydantoin_racemase"/>
</dbReference>
<dbReference type="NCBIfam" id="TIGR00035">
    <property type="entry name" value="asp_race"/>
    <property type="match status" value="1"/>
</dbReference>
<dbReference type="OrthoDB" id="9803739at2"/>
<dbReference type="EC" id="5.1.1.13" evidence="3"/>
<organism evidence="3 4">
    <name type="scientific">Acetatifactor muris</name>
    <dbReference type="NCBI Taxonomy" id="879566"/>
    <lineage>
        <taxon>Bacteria</taxon>
        <taxon>Bacillati</taxon>
        <taxon>Bacillota</taxon>
        <taxon>Clostridia</taxon>
        <taxon>Lachnospirales</taxon>
        <taxon>Lachnospiraceae</taxon>
        <taxon>Acetatifactor</taxon>
    </lineage>
</organism>
<sequence length="239" mass="26733">MRTLGILGGLGPMATAYFLQLLTQMSDARTDQEHMEILLYSKPSIPDRTDYITGKSEISPVEDMVMAGKKLREMGADILAIPCITAHFFHQELERRIGFPIIHAIEETAFYLEEEKVSRAGILATDGTIQSGLFQKALKQRGICPMIPDAESQKGIMEIIYQEIKAGKEVNMPLFYQIAENLFDQGAEVILLACTELSLIKRDHSLPAGCLDVMEVLARKAVQSCNRVREEYARLIVRG</sequence>
<dbReference type="Proteomes" id="UP000236311">
    <property type="component" value="Unassembled WGS sequence"/>
</dbReference>
<dbReference type="RefSeq" id="WP_103239932.1">
    <property type="nucleotide sequence ID" value="NZ_CANRXC010000005.1"/>
</dbReference>
<reference evidence="3 4" key="1">
    <citation type="submission" date="2018-01" db="EMBL/GenBank/DDBJ databases">
        <authorList>
            <person name="Gaut B.S."/>
            <person name="Morton B.R."/>
            <person name="Clegg M.T."/>
            <person name="Duvall M.R."/>
        </authorList>
    </citation>
    <scope>NUCLEOTIDE SEQUENCE [LARGE SCALE GENOMIC DNA]</scope>
    <source>
        <strain evidence="3">GP69</strain>
    </source>
</reference>
<dbReference type="Pfam" id="PF01177">
    <property type="entry name" value="Asp_Glu_race"/>
    <property type="match status" value="1"/>
</dbReference>
<dbReference type="EMBL" id="OFSM01000012">
    <property type="protein sequence ID" value="SOY29853.1"/>
    <property type="molecule type" value="Genomic_DNA"/>
</dbReference>
<comment type="similarity">
    <text evidence="1">Belongs to the aspartate/glutamate racemases family.</text>
</comment>
<dbReference type="SUPFAM" id="SSF53681">
    <property type="entry name" value="Aspartate/glutamate racemase"/>
    <property type="match status" value="2"/>
</dbReference>